<proteinExistence type="predicted"/>
<evidence type="ECO:0000256" key="1">
    <source>
        <dbReference type="SAM" id="MobiDB-lite"/>
    </source>
</evidence>
<evidence type="ECO:0000313" key="2">
    <source>
        <dbReference type="EMBL" id="KAJ6396740.1"/>
    </source>
</evidence>
<reference evidence="2" key="1">
    <citation type="submission" date="2022-10" db="EMBL/GenBank/DDBJ databases">
        <authorList>
            <person name="Hyden B.L."/>
            <person name="Feng K."/>
            <person name="Yates T."/>
            <person name="Jawdy S."/>
            <person name="Smart L.B."/>
            <person name="Muchero W."/>
        </authorList>
    </citation>
    <scope>NUCLEOTIDE SEQUENCE</scope>
    <source>
        <tissue evidence="2">Shoot tip</tissue>
    </source>
</reference>
<comment type="caution">
    <text evidence="2">The sequence shown here is derived from an EMBL/GenBank/DDBJ whole genome shotgun (WGS) entry which is preliminary data.</text>
</comment>
<dbReference type="Proteomes" id="UP001141253">
    <property type="component" value="Chromosome 4"/>
</dbReference>
<sequence>MQFDMSPRDEWREEYNFVEWARAFSAGYAYGNRQRRMKRRRRSASQTPPSLRKKNQLRRDIYDLCKWHPKESHVMVSCSGVISSVEFPFGWGFGKCDSECASKFLCPPNFLLPIWLSAGYWGQGCLPATLRES</sequence>
<evidence type="ECO:0000313" key="3">
    <source>
        <dbReference type="Proteomes" id="UP001141253"/>
    </source>
</evidence>
<protein>
    <submittedName>
        <fullName evidence="2">Uncharacterized protein</fullName>
    </submittedName>
</protein>
<feature type="region of interest" description="Disordered" evidence="1">
    <location>
        <begin position="32"/>
        <end position="54"/>
    </location>
</feature>
<reference evidence="2" key="2">
    <citation type="journal article" date="2023" name="Int. J. Mol. Sci.">
        <title>De Novo Assembly and Annotation of 11 Diverse Shrub Willow (Salix) Genomes Reveals Novel Gene Organization in Sex-Linked Regions.</title>
        <authorList>
            <person name="Hyden B."/>
            <person name="Feng K."/>
            <person name="Yates T.B."/>
            <person name="Jawdy S."/>
            <person name="Cereghino C."/>
            <person name="Smart L.B."/>
            <person name="Muchero W."/>
        </authorList>
    </citation>
    <scope>NUCLEOTIDE SEQUENCE</scope>
    <source>
        <tissue evidence="2">Shoot tip</tissue>
    </source>
</reference>
<keyword evidence="3" id="KW-1185">Reference proteome</keyword>
<dbReference type="EMBL" id="JAPFFI010000004">
    <property type="protein sequence ID" value="KAJ6396740.1"/>
    <property type="molecule type" value="Genomic_DNA"/>
</dbReference>
<name>A0ABQ9CAY4_9ROSI</name>
<feature type="compositionally biased region" description="Basic residues" evidence="1">
    <location>
        <begin position="33"/>
        <end position="43"/>
    </location>
</feature>
<accession>A0ABQ9CAY4</accession>
<organism evidence="2 3">
    <name type="scientific">Salix suchowensis</name>
    <dbReference type="NCBI Taxonomy" id="1278906"/>
    <lineage>
        <taxon>Eukaryota</taxon>
        <taxon>Viridiplantae</taxon>
        <taxon>Streptophyta</taxon>
        <taxon>Embryophyta</taxon>
        <taxon>Tracheophyta</taxon>
        <taxon>Spermatophyta</taxon>
        <taxon>Magnoliopsida</taxon>
        <taxon>eudicotyledons</taxon>
        <taxon>Gunneridae</taxon>
        <taxon>Pentapetalae</taxon>
        <taxon>rosids</taxon>
        <taxon>fabids</taxon>
        <taxon>Malpighiales</taxon>
        <taxon>Salicaceae</taxon>
        <taxon>Saliceae</taxon>
        <taxon>Salix</taxon>
    </lineage>
</organism>
<gene>
    <name evidence="2" type="ORF">OIU77_021713</name>
</gene>